<dbReference type="InParanoid" id="A0A4W6FBW7"/>
<dbReference type="PANTHER" id="PTHR11461:SF191">
    <property type="entry name" value="PROTEIN Z-DEPENDENT PROTEASE INHIBITOR"/>
    <property type="match status" value="1"/>
</dbReference>
<dbReference type="CTD" id="100003661"/>
<dbReference type="FunFam" id="3.30.497.10:FF:000001">
    <property type="entry name" value="Serine protease inhibitor"/>
    <property type="match status" value="1"/>
</dbReference>
<protein>
    <submittedName>
        <fullName evidence="7">Protein Z-dependent protease inhibitor</fullName>
    </submittedName>
    <submittedName>
        <fullName evidence="5">Serpin peptidase inhibitor, clade A (alpha-1 antiproteinase, antitrypsin), member 10b</fullName>
    </submittedName>
</protein>
<evidence type="ECO:0000256" key="3">
    <source>
        <dbReference type="RuleBase" id="RU000411"/>
    </source>
</evidence>
<dbReference type="Gene3D" id="2.30.39.10">
    <property type="entry name" value="Alpha-1-antitrypsin, domain 1"/>
    <property type="match status" value="1"/>
</dbReference>
<dbReference type="Proteomes" id="UP000314980">
    <property type="component" value="Unassembled WGS sequence"/>
</dbReference>
<keyword evidence="1 7" id="KW-0646">Protease inhibitor</keyword>
<evidence type="ECO:0000313" key="6">
    <source>
        <dbReference type="Proteomes" id="UP000314980"/>
    </source>
</evidence>
<dbReference type="InterPro" id="IPR036186">
    <property type="entry name" value="Serpin_sf"/>
</dbReference>
<evidence type="ECO:0000256" key="2">
    <source>
        <dbReference type="ARBA" id="ARBA00022900"/>
    </source>
</evidence>
<evidence type="ECO:0000313" key="5">
    <source>
        <dbReference type="Ensembl" id="ENSLCAP00010047721.1"/>
    </source>
</evidence>
<dbReference type="InterPro" id="IPR033835">
    <property type="entry name" value="PZI_serpin_dom"/>
</dbReference>
<dbReference type="FunFam" id="2.30.39.10:FF:000035">
    <property type="entry name" value="Serine protease inhibitor (serpin) 16"/>
    <property type="match status" value="1"/>
</dbReference>
<reference evidence="5" key="3">
    <citation type="submission" date="2025-05" db="UniProtKB">
        <authorList>
            <consortium name="Ensembl"/>
        </authorList>
    </citation>
    <scope>IDENTIFICATION</scope>
</reference>
<dbReference type="GO" id="GO:0030195">
    <property type="term" value="P:negative regulation of blood coagulation"/>
    <property type="evidence" value="ECO:0007669"/>
    <property type="project" value="UniProtKB-ARBA"/>
</dbReference>
<dbReference type="PANTHER" id="PTHR11461">
    <property type="entry name" value="SERINE PROTEASE INHIBITOR, SERPIN"/>
    <property type="match status" value="1"/>
</dbReference>
<dbReference type="Ensembl" id="ENSLCAT00010048902.1">
    <property type="protein sequence ID" value="ENSLCAP00010047721.1"/>
    <property type="gene ID" value="ENSLCAG00010022174.1"/>
</dbReference>
<dbReference type="RefSeq" id="XP_018545504.1">
    <property type="nucleotide sequence ID" value="XM_018689988.2"/>
</dbReference>
<dbReference type="InterPro" id="IPR042185">
    <property type="entry name" value="Serpin_sf_2"/>
</dbReference>
<dbReference type="Gene3D" id="3.30.497.10">
    <property type="entry name" value="Antithrombin, subunit I, domain 2"/>
    <property type="match status" value="1"/>
</dbReference>
<dbReference type="InterPro" id="IPR042178">
    <property type="entry name" value="Serpin_sf_1"/>
</dbReference>
<comment type="similarity">
    <text evidence="3">Belongs to the serpin family.</text>
</comment>
<keyword evidence="2" id="KW-0722">Serine protease inhibitor</keyword>
<evidence type="ECO:0000259" key="4">
    <source>
        <dbReference type="SMART" id="SM00093"/>
    </source>
</evidence>
<dbReference type="Pfam" id="PF00079">
    <property type="entry name" value="Serpin"/>
    <property type="match status" value="1"/>
</dbReference>
<proteinExistence type="inferred from homology"/>
<dbReference type="CDD" id="cd02055">
    <property type="entry name" value="serpinA10_PZI"/>
    <property type="match status" value="1"/>
</dbReference>
<reference evidence="6" key="1">
    <citation type="submission" date="2015-09" db="EMBL/GenBank/DDBJ databases">
        <authorList>
            <person name="Sai Rama Sridatta P."/>
        </authorList>
    </citation>
    <scope>NUCLEOTIDE SEQUENCE [LARGE SCALE GENOMIC DNA]</scope>
</reference>
<gene>
    <name evidence="5 7" type="primary">serpina10b</name>
</gene>
<dbReference type="OrthoDB" id="10063692at2759"/>
<organism evidence="5 6">
    <name type="scientific">Lates calcarifer</name>
    <name type="common">Barramundi</name>
    <name type="synonym">Holocentrus calcarifer</name>
    <dbReference type="NCBI Taxonomy" id="8187"/>
    <lineage>
        <taxon>Eukaryota</taxon>
        <taxon>Metazoa</taxon>
        <taxon>Chordata</taxon>
        <taxon>Craniata</taxon>
        <taxon>Vertebrata</taxon>
        <taxon>Euteleostomi</taxon>
        <taxon>Actinopterygii</taxon>
        <taxon>Neopterygii</taxon>
        <taxon>Teleostei</taxon>
        <taxon>Neoteleostei</taxon>
        <taxon>Acanthomorphata</taxon>
        <taxon>Carangaria</taxon>
        <taxon>Carangaria incertae sedis</taxon>
        <taxon>Centropomidae</taxon>
        <taxon>Lates</taxon>
    </lineage>
</organism>
<dbReference type="STRING" id="8187.ENSLCAP00010047721"/>
<dbReference type="PRINTS" id="PR00780">
    <property type="entry name" value="LEUSERPINII"/>
</dbReference>
<dbReference type="PROSITE" id="PS00284">
    <property type="entry name" value="SERPIN"/>
    <property type="match status" value="1"/>
</dbReference>
<dbReference type="AlphaFoldDB" id="A0A4W6FBW7"/>
<dbReference type="GO" id="GO:0045861">
    <property type="term" value="P:negative regulation of proteolysis"/>
    <property type="evidence" value="ECO:0007669"/>
    <property type="project" value="UniProtKB-ARBA"/>
</dbReference>
<dbReference type="GO" id="GO:0005615">
    <property type="term" value="C:extracellular space"/>
    <property type="evidence" value="ECO:0007669"/>
    <property type="project" value="InterPro"/>
</dbReference>
<dbReference type="InterPro" id="IPR023795">
    <property type="entry name" value="Serpin_CS"/>
</dbReference>
<evidence type="ECO:0000256" key="1">
    <source>
        <dbReference type="ARBA" id="ARBA00022690"/>
    </source>
</evidence>
<evidence type="ECO:0000313" key="7">
    <source>
        <dbReference type="RefSeq" id="XP_018545504.1"/>
    </source>
</evidence>
<dbReference type="InterPro" id="IPR023796">
    <property type="entry name" value="Serpin_dom"/>
</dbReference>
<dbReference type="GO" id="GO:0007596">
    <property type="term" value="P:blood coagulation"/>
    <property type="evidence" value="ECO:0007669"/>
    <property type="project" value="InterPro"/>
</dbReference>
<dbReference type="GO" id="GO:0004867">
    <property type="term" value="F:serine-type endopeptidase inhibitor activity"/>
    <property type="evidence" value="ECO:0007669"/>
    <property type="project" value="UniProtKB-KW"/>
</dbReference>
<dbReference type="SUPFAM" id="SSF56574">
    <property type="entry name" value="Serpins"/>
    <property type="match status" value="1"/>
</dbReference>
<keyword evidence="6" id="KW-1185">Reference proteome</keyword>
<feature type="domain" description="Serpin" evidence="4">
    <location>
        <begin position="56"/>
        <end position="413"/>
    </location>
</feature>
<reference evidence="7" key="2">
    <citation type="submission" date="2025-04" db="UniProtKB">
        <authorList>
            <consortium name="RefSeq"/>
        </authorList>
    </citation>
    <scope>IDENTIFICATION</scope>
    <source>
        <tissue evidence="7">Brain</tissue>
    </source>
</reference>
<dbReference type="KEGG" id="lcf:108892443"/>
<name>A0A4W6FBW7_LATCA</name>
<dbReference type="GeneID" id="108892443"/>
<sequence length="415" mass="47856">MVVHPNLPRIMAVHKMTMGFIFILTYMCFLTPVHQAQRAKSGTISHLSFKNMDFAMKLYRKISTYHDKNIFFSPLSISTSFAALLMASDGVTHEELLRGLNLEQLERADQPELIPQLFQLLNENITRNGSLKLDQSMALFMRQQFQVEKQFEDQIKKFFDADIKTVDFADAKGTVKVINDYIKQKTEDKVTEVISSLDAQTQLMLINTIFFQGAWQLPFNPNFTRSAPFYIDNYNIVQVQMMFKEDKFYTLEDPTLGAKMLKLPYQEGVSMLILLPNKDTDYTVIDDEISARKFLNWVRMLRKMKLEVNMPKFKMEQSYSLHNLLPDMGMASIFSNAANLTRLSKNSSIKVSEVLHKAVIEVDELGTIAAATTTVGIIPYSLPRTFIIDRPFFFFIYHEETNCLLFMGRVIDPTK</sequence>
<dbReference type="SMART" id="SM00093">
    <property type="entry name" value="SERPIN"/>
    <property type="match status" value="1"/>
</dbReference>
<accession>A0A4W6FBW7</accession>
<dbReference type="InterPro" id="IPR000215">
    <property type="entry name" value="Serpin_fam"/>
</dbReference>
<dbReference type="GeneTree" id="ENSGT00940000159462"/>
<dbReference type="Proteomes" id="UP000694890">
    <property type="component" value="Linkage group LG19"/>
</dbReference>